<keyword evidence="3 5" id="KW-1133">Transmembrane helix</keyword>
<dbReference type="GO" id="GO:0005783">
    <property type="term" value="C:endoplasmic reticulum"/>
    <property type="evidence" value="ECO:0007669"/>
    <property type="project" value="TreeGrafter"/>
</dbReference>
<feature type="transmembrane region" description="Helical" evidence="5">
    <location>
        <begin position="20"/>
        <end position="40"/>
    </location>
</feature>
<comment type="subcellular location">
    <subcellularLocation>
        <location evidence="1">Membrane</location>
        <topology evidence="1">Multi-pass membrane protein</topology>
    </subcellularLocation>
</comment>
<proteinExistence type="predicted"/>
<dbReference type="Gene3D" id="1.20.120.550">
    <property type="entry name" value="Membrane associated eicosanoid/glutathione metabolism-like domain"/>
    <property type="match status" value="1"/>
</dbReference>
<evidence type="ECO:0000313" key="6">
    <source>
        <dbReference type="EMBL" id="CAD9400723.1"/>
    </source>
</evidence>
<keyword evidence="4 5" id="KW-0472">Membrane</keyword>
<dbReference type="PANTHER" id="PTHR10250:SF26">
    <property type="entry name" value="GLUTATHIONE S-TRANSFERASE 3, MITOCHONDRIAL"/>
    <property type="match status" value="1"/>
</dbReference>
<dbReference type="GO" id="GO:0004602">
    <property type="term" value="F:glutathione peroxidase activity"/>
    <property type="evidence" value="ECO:0007669"/>
    <property type="project" value="TreeGrafter"/>
</dbReference>
<dbReference type="SUPFAM" id="SSF161084">
    <property type="entry name" value="MAPEG domain-like"/>
    <property type="match status" value="1"/>
</dbReference>
<dbReference type="InterPro" id="IPR050997">
    <property type="entry name" value="MAPEG"/>
</dbReference>
<dbReference type="InterPro" id="IPR001129">
    <property type="entry name" value="Membr-assoc_MAPEG"/>
</dbReference>
<evidence type="ECO:0000256" key="2">
    <source>
        <dbReference type="ARBA" id="ARBA00022692"/>
    </source>
</evidence>
<evidence type="ECO:0008006" key="7">
    <source>
        <dbReference type="Google" id="ProtNLM"/>
    </source>
</evidence>
<dbReference type="EMBL" id="HBGS01016262">
    <property type="protein sequence ID" value="CAD9400723.1"/>
    <property type="molecule type" value="Transcribed_RNA"/>
</dbReference>
<evidence type="ECO:0000256" key="4">
    <source>
        <dbReference type="ARBA" id="ARBA00023136"/>
    </source>
</evidence>
<evidence type="ECO:0000256" key="3">
    <source>
        <dbReference type="ARBA" id="ARBA00022989"/>
    </source>
</evidence>
<dbReference type="InterPro" id="IPR023352">
    <property type="entry name" value="MAPEG-like_dom_sf"/>
</dbReference>
<evidence type="ECO:0000256" key="5">
    <source>
        <dbReference type="SAM" id="Phobius"/>
    </source>
</evidence>
<sequence length="169" mass="18425">MAIFTNLSTCLEMEIPASYGLLFIPLALSWLVNIFLTVMVGNARKKYDVQYPNLYAPADHKDAVKFNCVQRAHQNTLESWAPVMVTMFATGLVYPVSSSISGVIWCMGRVVYGIGYSFSPSLRLPGGLLTHVGDFPLMVMAIRIAWETLNDGAAMDLVKGVVSGTGAEL</sequence>
<dbReference type="Pfam" id="PF01124">
    <property type="entry name" value="MAPEG"/>
    <property type="match status" value="1"/>
</dbReference>
<accession>A0A7S2BLR8</accession>
<dbReference type="GO" id="GO:0006691">
    <property type="term" value="P:leukotriene metabolic process"/>
    <property type="evidence" value="ECO:0007669"/>
    <property type="project" value="UniProtKB-ARBA"/>
</dbReference>
<name>A0A7S2BLR8_9STRA</name>
<organism evidence="6">
    <name type="scientific">Octactis speculum</name>
    <dbReference type="NCBI Taxonomy" id="3111310"/>
    <lineage>
        <taxon>Eukaryota</taxon>
        <taxon>Sar</taxon>
        <taxon>Stramenopiles</taxon>
        <taxon>Ochrophyta</taxon>
        <taxon>Dictyochophyceae</taxon>
        <taxon>Dictyochales</taxon>
        <taxon>Dictyochaceae</taxon>
        <taxon>Octactis</taxon>
    </lineage>
</organism>
<protein>
    <recommendedName>
        <fullName evidence="7">Glutathione transferase</fullName>
    </recommendedName>
</protein>
<dbReference type="AlphaFoldDB" id="A0A7S2BLR8"/>
<dbReference type="GO" id="GO:0005635">
    <property type="term" value="C:nuclear envelope"/>
    <property type="evidence" value="ECO:0007669"/>
    <property type="project" value="TreeGrafter"/>
</dbReference>
<reference evidence="6" key="1">
    <citation type="submission" date="2021-01" db="EMBL/GenBank/DDBJ databases">
        <authorList>
            <person name="Corre E."/>
            <person name="Pelletier E."/>
            <person name="Niang G."/>
            <person name="Scheremetjew M."/>
            <person name="Finn R."/>
            <person name="Kale V."/>
            <person name="Holt S."/>
            <person name="Cochrane G."/>
            <person name="Meng A."/>
            <person name="Brown T."/>
            <person name="Cohen L."/>
        </authorList>
    </citation>
    <scope>NUCLEOTIDE SEQUENCE</scope>
    <source>
        <strain evidence="6">CCMP1381</strain>
    </source>
</reference>
<dbReference type="PANTHER" id="PTHR10250">
    <property type="entry name" value="MICROSOMAL GLUTATHIONE S-TRANSFERASE"/>
    <property type="match status" value="1"/>
</dbReference>
<dbReference type="GO" id="GO:0016020">
    <property type="term" value="C:membrane"/>
    <property type="evidence" value="ECO:0007669"/>
    <property type="project" value="UniProtKB-SubCell"/>
</dbReference>
<evidence type="ECO:0000256" key="1">
    <source>
        <dbReference type="ARBA" id="ARBA00004141"/>
    </source>
</evidence>
<keyword evidence="2 5" id="KW-0812">Transmembrane</keyword>
<gene>
    <name evidence="6" type="ORF">DSPE1174_LOCUS8533</name>
</gene>
<dbReference type="GO" id="GO:0004364">
    <property type="term" value="F:glutathione transferase activity"/>
    <property type="evidence" value="ECO:0007669"/>
    <property type="project" value="TreeGrafter"/>
</dbReference>